<dbReference type="Proteomes" id="UP001315967">
    <property type="component" value="Chromosome"/>
</dbReference>
<feature type="domain" description="Nudix hydrolase" evidence="12">
    <location>
        <begin position="3"/>
        <end position="127"/>
    </location>
</feature>
<evidence type="ECO:0000256" key="1">
    <source>
        <dbReference type="ARBA" id="ARBA00001946"/>
    </source>
</evidence>
<evidence type="ECO:0000256" key="4">
    <source>
        <dbReference type="ARBA" id="ARBA00022705"/>
    </source>
</evidence>
<comment type="catalytic activity">
    <reaction evidence="10">
        <text>8-oxo-dGTP + H2O = 8-oxo-dGMP + diphosphate + H(+)</text>
        <dbReference type="Rhea" id="RHEA:31575"/>
        <dbReference type="ChEBI" id="CHEBI:15377"/>
        <dbReference type="ChEBI" id="CHEBI:15378"/>
        <dbReference type="ChEBI" id="CHEBI:33019"/>
        <dbReference type="ChEBI" id="CHEBI:63224"/>
        <dbReference type="ChEBI" id="CHEBI:77896"/>
        <dbReference type="EC" id="3.6.1.55"/>
    </reaction>
</comment>
<dbReference type="InterPro" id="IPR047127">
    <property type="entry name" value="MutT-like"/>
</dbReference>
<evidence type="ECO:0000256" key="9">
    <source>
        <dbReference type="ARBA" id="ARBA00023204"/>
    </source>
</evidence>
<evidence type="ECO:0000256" key="3">
    <source>
        <dbReference type="ARBA" id="ARBA00022457"/>
    </source>
</evidence>
<keyword evidence="14" id="KW-1185">Reference proteome</keyword>
<evidence type="ECO:0000313" key="14">
    <source>
        <dbReference type="Proteomes" id="UP001315967"/>
    </source>
</evidence>
<evidence type="ECO:0000256" key="8">
    <source>
        <dbReference type="ARBA" id="ARBA00022842"/>
    </source>
</evidence>
<evidence type="ECO:0000256" key="2">
    <source>
        <dbReference type="ARBA" id="ARBA00005582"/>
    </source>
</evidence>
<evidence type="ECO:0000256" key="7">
    <source>
        <dbReference type="ARBA" id="ARBA00022801"/>
    </source>
</evidence>
<accession>A0ABY5P459</accession>
<keyword evidence="4" id="KW-0235">DNA replication</keyword>
<dbReference type="EC" id="3.6.1.55" evidence="11"/>
<protein>
    <recommendedName>
        <fullName evidence="11">8-oxo-dGTP diphosphatase</fullName>
        <ecNumber evidence="11">3.6.1.55</ecNumber>
    </recommendedName>
</protein>
<reference evidence="13 14" key="1">
    <citation type="submission" date="2022-08" db="EMBL/GenBank/DDBJ databases">
        <title>Aerococcaceae sp. nov isolated from spoiled eye mask.</title>
        <authorList>
            <person name="Zhou G."/>
            <person name="Xie X.-B."/>
            <person name="Shi Q.-S."/>
            <person name="Wang Y.-S."/>
            <person name="Wen X."/>
            <person name="Peng H."/>
            <person name="Yang X.-J."/>
            <person name="Tao H.-B."/>
            <person name="Huang X.-M."/>
        </authorList>
    </citation>
    <scope>NUCLEOTIDE SEQUENCE [LARGE SCALE GENOMIC DNA]</scope>
    <source>
        <strain evidence="14">DM20194951</strain>
    </source>
</reference>
<dbReference type="PRINTS" id="PR00502">
    <property type="entry name" value="NUDIXFAMILY"/>
</dbReference>
<dbReference type="RefSeq" id="WP_313793036.1">
    <property type="nucleotide sequence ID" value="NZ_CP102453.1"/>
</dbReference>
<name>A0ABY5P459_9LACT</name>
<dbReference type="Gene3D" id="3.90.79.10">
    <property type="entry name" value="Nucleoside Triphosphate Pyrophosphohydrolase"/>
    <property type="match status" value="1"/>
</dbReference>
<comment type="cofactor">
    <cofactor evidence="1">
        <name>Mg(2+)</name>
        <dbReference type="ChEBI" id="CHEBI:18420"/>
    </cofactor>
</comment>
<evidence type="ECO:0000259" key="12">
    <source>
        <dbReference type="PROSITE" id="PS51462"/>
    </source>
</evidence>
<dbReference type="CDD" id="cd03425">
    <property type="entry name" value="NUDIX_MutT_NudA_like"/>
    <property type="match status" value="1"/>
</dbReference>
<keyword evidence="8" id="KW-0460">Magnesium</keyword>
<keyword evidence="6" id="KW-0227">DNA damage</keyword>
<keyword evidence="5" id="KW-0479">Metal-binding</keyword>
<evidence type="ECO:0000256" key="6">
    <source>
        <dbReference type="ARBA" id="ARBA00022763"/>
    </source>
</evidence>
<keyword evidence="7" id="KW-0378">Hydrolase</keyword>
<dbReference type="InterPro" id="IPR015797">
    <property type="entry name" value="NUDIX_hydrolase-like_dom_sf"/>
</dbReference>
<evidence type="ECO:0000256" key="10">
    <source>
        <dbReference type="ARBA" id="ARBA00035861"/>
    </source>
</evidence>
<evidence type="ECO:0000256" key="11">
    <source>
        <dbReference type="ARBA" id="ARBA00038905"/>
    </source>
</evidence>
<dbReference type="EMBL" id="CP102453">
    <property type="protein sequence ID" value="UUX33534.1"/>
    <property type="molecule type" value="Genomic_DNA"/>
</dbReference>
<dbReference type="InterPro" id="IPR020476">
    <property type="entry name" value="Nudix_hydrolase"/>
</dbReference>
<dbReference type="SUPFAM" id="SSF55811">
    <property type="entry name" value="Nudix"/>
    <property type="match status" value="1"/>
</dbReference>
<proteinExistence type="inferred from homology"/>
<sequence>MKKEIQVVGAVIQSDNLIFCAQRGPGKSLAELWEFPGGKIEAGETDREALEREIKEELQCQIKVLDKITTNRYEYDFGFVNLTTFNCLLIDGQPKLTEHIDVKWLPINQLKTLNWAPADIPTIDILLNEN</sequence>
<dbReference type="InterPro" id="IPR000086">
    <property type="entry name" value="NUDIX_hydrolase_dom"/>
</dbReference>
<dbReference type="Pfam" id="PF00293">
    <property type="entry name" value="NUDIX"/>
    <property type="match status" value="1"/>
</dbReference>
<keyword evidence="3" id="KW-0515">Mutator protein</keyword>
<dbReference type="PANTHER" id="PTHR47707:SF1">
    <property type="entry name" value="NUDIX HYDROLASE FAMILY PROTEIN"/>
    <property type="match status" value="1"/>
</dbReference>
<keyword evidence="9" id="KW-0234">DNA repair</keyword>
<organism evidence="13 14">
    <name type="scientific">Fundicoccus culcitae</name>
    <dbReference type="NCBI Taxonomy" id="2969821"/>
    <lineage>
        <taxon>Bacteria</taxon>
        <taxon>Bacillati</taxon>
        <taxon>Bacillota</taxon>
        <taxon>Bacilli</taxon>
        <taxon>Lactobacillales</taxon>
        <taxon>Aerococcaceae</taxon>
        <taxon>Fundicoccus</taxon>
    </lineage>
</organism>
<comment type="similarity">
    <text evidence="2">Belongs to the Nudix hydrolase family.</text>
</comment>
<dbReference type="PROSITE" id="PS51462">
    <property type="entry name" value="NUDIX"/>
    <property type="match status" value="1"/>
</dbReference>
<evidence type="ECO:0000256" key="5">
    <source>
        <dbReference type="ARBA" id="ARBA00022723"/>
    </source>
</evidence>
<dbReference type="PANTHER" id="PTHR47707">
    <property type="entry name" value="8-OXO-DGTP DIPHOSPHATASE"/>
    <property type="match status" value="1"/>
</dbReference>
<evidence type="ECO:0000313" key="13">
    <source>
        <dbReference type="EMBL" id="UUX33534.1"/>
    </source>
</evidence>
<gene>
    <name evidence="13" type="ORF">NRE15_11595</name>
</gene>